<organism evidence="5 6">
    <name type="scientific">Musa troglodytarum</name>
    <name type="common">fe'i banana</name>
    <dbReference type="NCBI Taxonomy" id="320322"/>
    <lineage>
        <taxon>Eukaryota</taxon>
        <taxon>Viridiplantae</taxon>
        <taxon>Streptophyta</taxon>
        <taxon>Embryophyta</taxon>
        <taxon>Tracheophyta</taxon>
        <taxon>Spermatophyta</taxon>
        <taxon>Magnoliopsida</taxon>
        <taxon>Liliopsida</taxon>
        <taxon>Zingiberales</taxon>
        <taxon>Musaceae</taxon>
        <taxon>Musa</taxon>
    </lineage>
</organism>
<name>A0A9E7FM11_9LILI</name>
<dbReference type="PROSITE" id="PS51795">
    <property type="entry name" value="ZF_FLZ"/>
    <property type="match status" value="1"/>
</dbReference>
<dbReference type="PANTHER" id="PTHR46057:SF54">
    <property type="entry name" value="FCS-LIKE ZINC FINGER 16"/>
    <property type="match status" value="1"/>
</dbReference>
<keyword evidence="6" id="KW-1185">Reference proteome</keyword>
<gene>
    <name evidence="5" type="ORF">MUK42_31900</name>
</gene>
<reference evidence="5" key="1">
    <citation type="submission" date="2022-05" db="EMBL/GenBank/DDBJ databases">
        <title>The Musa troglodytarum L. genome provides insights into the mechanism of non-climacteric behaviour and enrichment of carotenoids.</title>
        <authorList>
            <person name="Wang J."/>
        </authorList>
    </citation>
    <scope>NUCLEOTIDE SEQUENCE</scope>
    <source>
        <tissue evidence="5">Leaf</tissue>
    </source>
</reference>
<feature type="domain" description="FLZ-type" evidence="4">
    <location>
        <begin position="32"/>
        <end position="76"/>
    </location>
</feature>
<dbReference type="InterPro" id="IPR044533">
    <property type="entry name" value="FLZ1/2/3"/>
</dbReference>
<dbReference type="OrthoDB" id="1864056at2759"/>
<feature type="zinc finger region" description="FLZ-type" evidence="3">
    <location>
        <begin position="32"/>
        <end position="76"/>
    </location>
</feature>
<dbReference type="InterPro" id="IPR007650">
    <property type="entry name" value="Zf-FLZ_dom"/>
</dbReference>
<evidence type="ECO:0000256" key="2">
    <source>
        <dbReference type="ARBA" id="ARBA00022723"/>
    </source>
</evidence>
<evidence type="ECO:0000313" key="5">
    <source>
        <dbReference type="EMBL" id="URD96378.1"/>
    </source>
</evidence>
<protein>
    <recommendedName>
        <fullName evidence="4">FLZ-type domain-containing protein</fullName>
    </recommendedName>
</protein>
<evidence type="ECO:0000259" key="4">
    <source>
        <dbReference type="PROSITE" id="PS51795"/>
    </source>
</evidence>
<dbReference type="Pfam" id="PF04570">
    <property type="entry name" value="zf-FLZ"/>
    <property type="match status" value="1"/>
</dbReference>
<dbReference type="GO" id="GO:0046872">
    <property type="term" value="F:metal ion binding"/>
    <property type="evidence" value="ECO:0007669"/>
    <property type="project" value="UniProtKB-KW"/>
</dbReference>
<dbReference type="Proteomes" id="UP001055439">
    <property type="component" value="Chromosome 4"/>
</dbReference>
<evidence type="ECO:0000256" key="3">
    <source>
        <dbReference type="PROSITE-ProRule" id="PRU01131"/>
    </source>
</evidence>
<dbReference type="AlphaFoldDB" id="A0A9E7FM11"/>
<accession>A0A9E7FM11</accession>
<evidence type="ECO:0000256" key="1">
    <source>
        <dbReference type="ARBA" id="ARBA00009374"/>
    </source>
</evidence>
<dbReference type="PANTHER" id="PTHR46057">
    <property type="entry name" value="FCS-LIKE ZINC FINGER 1-RELATED"/>
    <property type="match status" value="1"/>
</dbReference>
<proteinExistence type="inferred from homology"/>
<keyword evidence="2" id="KW-0479">Metal-binding</keyword>
<sequence length="88" mass="10035">MEQKSLSEIAKRVLQLMHILPPSESDGPRLPPFLDRCAQCNKQLSNRAPIYMYGDLQGFCSPGCRNLRIDLDEEKAKANKSSQRTRRS</sequence>
<evidence type="ECO:0000313" key="6">
    <source>
        <dbReference type="Proteomes" id="UP001055439"/>
    </source>
</evidence>
<comment type="similarity">
    <text evidence="1">Belongs to the FLZ family.</text>
</comment>
<dbReference type="EMBL" id="CP097506">
    <property type="protein sequence ID" value="URD96378.1"/>
    <property type="molecule type" value="Genomic_DNA"/>
</dbReference>